<evidence type="ECO:0000256" key="1">
    <source>
        <dbReference type="SAM" id="Phobius"/>
    </source>
</evidence>
<dbReference type="CDD" id="cd07731">
    <property type="entry name" value="ComA-like_MBL-fold"/>
    <property type="match status" value="1"/>
</dbReference>
<dbReference type="Proteomes" id="UP000230094">
    <property type="component" value="Unassembled WGS sequence"/>
</dbReference>
<dbReference type="InterPro" id="IPR035681">
    <property type="entry name" value="ComA-like_MBL"/>
</dbReference>
<name>A0A2H0TBY2_9BACT</name>
<dbReference type="Gene3D" id="3.60.15.10">
    <property type="entry name" value="Ribonuclease Z/Hydroxyacylglutathione hydrolase-like"/>
    <property type="match status" value="1"/>
</dbReference>
<dbReference type="PANTHER" id="PTHR30619">
    <property type="entry name" value="DNA INTERNALIZATION/COMPETENCE PROTEIN COMEC/REC2"/>
    <property type="match status" value="1"/>
</dbReference>
<feature type="transmembrane region" description="Helical" evidence="1">
    <location>
        <begin position="12"/>
        <end position="29"/>
    </location>
</feature>
<gene>
    <name evidence="3" type="ORF">COU49_00595</name>
</gene>
<dbReference type="InterPro" id="IPR052159">
    <property type="entry name" value="Competence_DNA_uptake"/>
</dbReference>
<dbReference type="SMART" id="SM00849">
    <property type="entry name" value="Lactamase_B"/>
    <property type="match status" value="1"/>
</dbReference>
<proteinExistence type="predicted"/>
<dbReference type="InterPro" id="IPR036866">
    <property type="entry name" value="RibonucZ/Hydroxyglut_hydro"/>
</dbReference>
<organism evidence="3 4">
    <name type="scientific">Candidatus Nomurabacteria bacterium CG10_big_fil_rev_8_21_14_0_10_35_16</name>
    <dbReference type="NCBI Taxonomy" id="1974731"/>
    <lineage>
        <taxon>Bacteria</taxon>
        <taxon>Candidatus Nomuraibacteriota</taxon>
    </lineage>
</organism>
<dbReference type="InterPro" id="IPR001279">
    <property type="entry name" value="Metallo-B-lactamas"/>
</dbReference>
<reference evidence="4" key="1">
    <citation type="submission" date="2017-09" db="EMBL/GenBank/DDBJ databases">
        <title>Depth-based differentiation of microbial function through sediment-hosted aquifers and enrichment of novel symbionts in the deep terrestrial subsurface.</title>
        <authorList>
            <person name="Probst A.J."/>
            <person name="Ladd B."/>
            <person name="Jarett J.K."/>
            <person name="Geller-Mcgrath D.E."/>
            <person name="Sieber C.M.K."/>
            <person name="Emerson J.B."/>
            <person name="Anantharaman K."/>
            <person name="Thomas B.C."/>
            <person name="Malmstrom R."/>
            <person name="Stieglmeier M."/>
            <person name="Klingl A."/>
            <person name="Woyke T."/>
            <person name="Ryan C.M."/>
            <person name="Banfield J.F."/>
        </authorList>
    </citation>
    <scope>NUCLEOTIDE SEQUENCE [LARGE SCALE GENOMIC DNA]</scope>
</reference>
<evidence type="ECO:0000313" key="3">
    <source>
        <dbReference type="EMBL" id="PIR68526.1"/>
    </source>
</evidence>
<accession>A0A2H0TBY2</accession>
<feature type="domain" description="Metallo-beta-lactamase" evidence="2">
    <location>
        <begin position="45"/>
        <end position="243"/>
    </location>
</feature>
<evidence type="ECO:0000259" key="2">
    <source>
        <dbReference type="SMART" id="SM00849"/>
    </source>
</evidence>
<dbReference type="EMBL" id="PFCQ01000003">
    <property type="protein sequence ID" value="PIR68526.1"/>
    <property type="molecule type" value="Genomic_DNA"/>
</dbReference>
<dbReference type="SUPFAM" id="SSF56281">
    <property type="entry name" value="Metallo-hydrolase/oxidoreductase"/>
    <property type="match status" value="1"/>
</dbReference>
<evidence type="ECO:0000313" key="4">
    <source>
        <dbReference type="Proteomes" id="UP000230094"/>
    </source>
</evidence>
<protein>
    <recommendedName>
        <fullName evidence="2">Metallo-beta-lactamase domain-containing protein</fullName>
    </recommendedName>
</protein>
<dbReference type="PANTHER" id="PTHR30619:SF1">
    <property type="entry name" value="RECOMBINATION PROTEIN 2"/>
    <property type="match status" value="1"/>
</dbReference>
<dbReference type="Pfam" id="PF00753">
    <property type="entry name" value="Lactamase_B"/>
    <property type="match status" value="1"/>
</dbReference>
<keyword evidence="1" id="KW-0472">Membrane</keyword>
<keyword evidence="1" id="KW-1133">Transmembrane helix</keyword>
<comment type="caution">
    <text evidence="3">The sequence shown here is derived from an EMBL/GenBank/DDBJ whole genome shotgun (WGS) entry which is preliminary data.</text>
</comment>
<dbReference type="AlphaFoldDB" id="A0A2H0TBY2"/>
<keyword evidence="1" id="KW-0812">Transmembrane</keyword>
<sequence>MVEKMKKYGLPIFIFLLFFTVIFIFYLDWQISHRQLTFAMLDVGQGDALFIESSSGTQVLIDVGPPRKIIGELSRLMSPLDRYIDAVIITNPDQDHIGGFTDVLEIYKIGKIFESGTINNSKIYQNLLTEAGNKNIPRFLAKKGMKLHLGDGAVIDILFPDRDVSDWTPNDGSIIARLTYGDTSIMLTGDSTIKTEKIILANNPSENLASDILKVGHHGSRTSTSNSFLKAVSPKYALISNGKNNKYGHPHQEIVDTLEQFGAKILRTDLLGTIVFFCDRINPCEIKK</sequence>